<evidence type="ECO:0000313" key="1">
    <source>
        <dbReference type="EMBL" id="MPN33857.1"/>
    </source>
</evidence>
<gene>
    <name evidence="1" type="ORF">SDC9_181349</name>
</gene>
<reference evidence="1" key="1">
    <citation type="submission" date="2019-08" db="EMBL/GenBank/DDBJ databases">
        <authorList>
            <person name="Kucharzyk K."/>
            <person name="Murdoch R.W."/>
            <person name="Higgins S."/>
            <person name="Loffler F."/>
        </authorList>
    </citation>
    <scope>NUCLEOTIDE SEQUENCE</scope>
</reference>
<dbReference type="EMBL" id="VSSQ01086575">
    <property type="protein sequence ID" value="MPN33857.1"/>
    <property type="molecule type" value="Genomic_DNA"/>
</dbReference>
<proteinExistence type="predicted"/>
<comment type="caution">
    <text evidence="1">The sequence shown here is derived from an EMBL/GenBank/DDBJ whole genome shotgun (WGS) entry which is preliminary data.</text>
</comment>
<dbReference type="AlphaFoldDB" id="A0A645H4B3"/>
<evidence type="ECO:0008006" key="2">
    <source>
        <dbReference type="Google" id="ProtNLM"/>
    </source>
</evidence>
<accession>A0A645H4B3</accession>
<protein>
    <recommendedName>
        <fullName evidence="2">Lipoprotein</fullName>
    </recommendedName>
</protein>
<sequence length="153" mass="16710">MKTIRIKHFVSFVVIVLLFCSVLLGGCTNNMTPVNPAPSTPTPGNPPSKQFNENEFKVIYNYGDTGPVQLSNNNIVMKIGQKLILEPAPGLTKTTRFSSSGADFIGNIMQKEEEKDTGRVVFTATKPGKGKVQIIPNTTDTNRAVDLWVTVVQ</sequence>
<dbReference type="PROSITE" id="PS51257">
    <property type="entry name" value="PROKAR_LIPOPROTEIN"/>
    <property type="match status" value="1"/>
</dbReference>
<name>A0A645H4B3_9ZZZZ</name>
<organism evidence="1">
    <name type="scientific">bioreactor metagenome</name>
    <dbReference type="NCBI Taxonomy" id="1076179"/>
    <lineage>
        <taxon>unclassified sequences</taxon>
        <taxon>metagenomes</taxon>
        <taxon>ecological metagenomes</taxon>
    </lineage>
</organism>